<name>A0A8T0FMR7_ARGBR</name>
<evidence type="ECO:0000313" key="1">
    <source>
        <dbReference type="EMBL" id="KAF8792206.1"/>
    </source>
</evidence>
<gene>
    <name evidence="1" type="ORF">HNY73_003833</name>
</gene>
<dbReference type="AlphaFoldDB" id="A0A8T0FMR7"/>
<dbReference type="EMBL" id="JABXBU010000003">
    <property type="protein sequence ID" value="KAF8792206.1"/>
    <property type="molecule type" value="Genomic_DNA"/>
</dbReference>
<sequence length="100" mass="11419">MKHQTLEKDIEDIERSHGNIGNNKQDCVDGVVRDSANQMIAVSINRPKNIQLVNIHLVQHLKIEMDTIPYISIAKSFERGIYKNSKCVFRSKKMCEHAVG</sequence>
<reference evidence="1" key="2">
    <citation type="submission" date="2020-06" db="EMBL/GenBank/DDBJ databases">
        <authorList>
            <person name="Sheffer M."/>
        </authorList>
    </citation>
    <scope>NUCLEOTIDE SEQUENCE</scope>
</reference>
<keyword evidence="2" id="KW-1185">Reference proteome</keyword>
<proteinExistence type="predicted"/>
<comment type="caution">
    <text evidence="1">The sequence shown here is derived from an EMBL/GenBank/DDBJ whole genome shotgun (WGS) entry which is preliminary data.</text>
</comment>
<dbReference type="Proteomes" id="UP000807504">
    <property type="component" value="Unassembled WGS sequence"/>
</dbReference>
<evidence type="ECO:0000313" key="2">
    <source>
        <dbReference type="Proteomes" id="UP000807504"/>
    </source>
</evidence>
<protein>
    <submittedName>
        <fullName evidence="1">Uncharacterized protein</fullName>
    </submittedName>
</protein>
<reference evidence="1" key="1">
    <citation type="journal article" date="2020" name="bioRxiv">
        <title>Chromosome-level reference genome of the European wasp spider Argiope bruennichi: a resource for studies on range expansion and evolutionary adaptation.</title>
        <authorList>
            <person name="Sheffer M.M."/>
            <person name="Hoppe A."/>
            <person name="Krehenwinkel H."/>
            <person name="Uhl G."/>
            <person name="Kuss A.W."/>
            <person name="Jensen L."/>
            <person name="Jensen C."/>
            <person name="Gillespie R.G."/>
            <person name="Hoff K.J."/>
            <person name="Prost S."/>
        </authorList>
    </citation>
    <scope>NUCLEOTIDE SEQUENCE</scope>
</reference>
<organism evidence="1 2">
    <name type="scientific">Argiope bruennichi</name>
    <name type="common">Wasp spider</name>
    <name type="synonym">Aranea bruennichi</name>
    <dbReference type="NCBI Taxonomy" id="94029"/>
    <lineage>
        <taxon>Eukaryota</taxon>
        <taxon>Metazoa</taxon>
        <taxon>Ecdysozoa</taxon>
        <taxon>Arthropoda</taxon>
        <taxon>Chelicerata</taxon>
        <taxon>Arachnida</taxon>
        <taxon>Araneae</taxon>
        <taxon>Araneomorphae</taxon>
        <taxon>Entelegynae</taxon>
        <taxon>Araneoidea</taxon>
        <taxon>Araneidae</taxon>
        <taxon>Argiope</taxon>
    </lineage>
</organism>
<accession>A0A8T0FMR7</accession>